<evidence type="ECO:0000259" key="6">
    <source>
        <dbReference type="Pfam" id="PF04542"/>
    </source>
</evidence>
<accession>A0AAP2GN98</accession>
<feature type="domain" description="RNA polymerase sigma-70 region 2" evidence="6">
    <location>
        <begin position="10"/>
        <end position="75"/>
    </location>
</feature>
<dbReference type="RefSeq" id="WP_254162004.1">
    <property type="nucleotide sequence ID" value="NZ_JAHESF010000005.1"/>
</dbReference>
<dbReference type="Pfam" id="PF04542">
    <property type="entry name" value="Sigma70_r2"/>
    <property type="match status" value="1"/>
</dbReference>
<evidence type="ECO:0000256" key="2">
    <source>
        <dbReference type="ARBA" id="ARBA00023015"/>
    </source>
</evidence>
<dbReference type="InterPro" id="IPR007627">
    <property type="entry name" value="RNA_pol_sigma70_r2"/>
</dbReference>
<dbReference type="Gene3D" id="1.10.1740.10">
    <property type="match status" value="1"/>
</dbReference>
<dbReference type="NCBIfam" id="TIGR02937">
    <property type="entry name" value="sigma70-ECF"/>
    <property type="match status" value="1"/>
</dbReference>
<organism evidence="8 9">
    <name type="scientific">Chryseosolibacter histidini</name>
    <dbReference type="NCBI Taxonomy" id="2782349"/>
    <lineage>
        <taxon>Bacteria</taxon>
        <taxon>Pseudomonadati</taxon>
        <taxon>Bacteroidota</taxon>
        <taxon>Cytophagia</taxon>
        <taxon>Cytophagales</taxon>
        <taxon>Chryseotaleaceae</taxon>
        <taxon>Chryseosolibacter</taxon>
    </lineage>
</organism>
<evidence type="ECO:0000259" key="7">
    <source>
        <dbReference type="Pfam" id="PF08281"/>
    </source>
</evidence>
<evidence type="ECO:0000313" key="9">
    <source>
        <dbReference type="Proteomes" id="UP001319200"/>
    </source>
</evidence>
<evidence type="ECO:0000256" key="3">
    <source>
        <dbReference type="ARBA" id="ARBA00023082"/>
    </source>
</evidence>
<keyword evidence="3" id="KW-0731">Sigma factor</keyword>
<evidence type="ECO:0000256" key="1">
    <source>
        <dbReference type="ARBA" id="ARBA00010641"/>
    </source>
</evidence>
<dbReference type="PANTHER" id="PTHR43133:SF8">
    <property type="entry name" value="RNA POLYMERASE SIGMA FACTOR HI_1459-RELATED"/>
    <property type="match status" value="1"/>
</dbReference>
<proteinExistence type="inferred from homology"/>
<dbReference type="Gene3D" id="1.10.10.10">
    <property type="entry name" value="Winged helix-like DNA-binding domain superfamily/Winged helix DNA-binding domain"/>
    <property type="match status" value="1"/>
</dbReference>
<dbReference type="InterPro" id="IPR039425">
    <property type="entry name" value="RNA_pol_sigma-70-like"/>
</dbReference>
<dbReference type="InterPro" id="IPR013249">
    <property type="entry name" value="RNA_pol_sigma70_r4_t2"/>
</dbReference>
<dbReference type="EMBL" id="JAHESF010000005">
    <property type="protein sequence ID" value="MBT1696670.1"/>
    <property type="molecule type" value="Genomic_DNA"/>
</dbReference>
<comment type="similarity">
    <text evidence="1">Belongs to the sigma-70 factor family. ECF subfamily.</text>
</comment>
<gene>
    <name evidence="8" type="ORF">KK083_07285</name>
</gene>
<dbReference type="AlphaFoldDB" id="A0AAP2GN98"/>
<dbReference type="GO" id="GO:0016987">
    <property type="term" value="F:sigma factor activity"/>
    <property type="evidence" value="ECO:0007669"/>
    <property type="project" value="UniProtKB-KW"/>
</dbReference>
<keyword evidence="9" id="KW-1185">Reference proteome</keyword>
<dbReference type="SUPFAM" id="SSF88946">
    <property type="entry name" value="Sigma2 domain of RNA polymerase sigma factors"/>
    <property type="match status" value="1"/>
</dbReference>
<protein>
    <submittedName>
        <fullName evidence="8">RNA polymerase sigma factor</fullName>
    </submittedName>
</protein>
<dbReference type="InterPro" id="IPR014284">
    <property type="entry name" value="RNA_pol_sigma-70_dom"/>
</dbReference>
<reference evidence="8 9" key="1">
    <citation type="submission" date="2021-05" db="EMBL/GenBank/DDBJ databases">
        <title>A Polyphasic approach of four new species of the genus Ohtaekwangia: Ohtaekwangia histidinii sp. nov., Ohtaekwangia cretensis sp. nov., Ohtaekwangia indiensis sp. nov., Ohtaekwangia reichenbachii sp. nov. from diverse environment.</title>
        <authorList>
            <person name="Octaviana S."/>
        </authorList>
    </citation>
    <scope>NUCLEOTIDE SEQUENCE [LARGE SCALE GENOMIC DNA]</scope>
    <source>
        <strain evidence="8 9">PWU4</strain>
    </source>
</reference>
<keyword evidence="4" id="KW-0238">DNA-binding</keyword>
<dbReference type="InterPro" id="IPR013325">
    <property type="entry name" value="RNA_pol_sigma_r2"/>
</dbReference>
<dbReference type="Proteomes" id="UP001319200">
    <property type="component" value="Unassembled WGS sequence"/>
</dbReference>
<dbReference type="InterPro" id="IPR013324">
    <property type="entry name" value="RNA_pol_sigma_r3/r4-like"/>
</dbReference>
<comment type="caution">
    <text evidence="8">The sequence shown here is derived from an EMBL/GenBank/DDBJ whole genome shotgun (WGS) entry which is preliminary data.</text>
</comment>
<sequence>MDRRQLEELLEDTHRDAYLWARQCCNYNDDLARDVLQMVYLKIFEGRARFNERSGFRTWLFSVIRYTAIDSLKQSNARAHAPLEGDLAMPADDPAEEDMDYKALLQQLPEKQAEVLLLAFYHGMTLEAISTVMEIGLGTVRTHYDRGKKQLKTLIEKTKIQNHGGR</sequence>
<dbReference type="CDD" id="cd06171">
    <property type="entry name" value="Sigma70_r4"/>
    <property type="match status" value="1"/>
</dbReference>
<evidence type="ECO:0000256" key="5">
    <source>
        <dbReference type="ARBA" id="ARBA00023163"/>
    </source>
</evidence>
<keyword evidence="5" id="KW-0804">Transcription</keyword>
<name>A0AAP2GN98_9BACT</name>
<dbReference type="Pfam" id="PF08281">
    <property type="entry name" value="Sigma70_r4_2"/>
    <property type="match status" value="1"/>
</dbReference>
<evidence type="ECO:0000313" key="8">
    <source>
        <dbReference type="EMBL" id="MBT1696670.1"/>
    </source>
</evidence>
<feature type="domain" description="RNA polymerase sigma factor 70 region 4 type 2" evidence="7">
    <location>
        <begin position="101"/>
        <end position="151"/>
    </location>
</feature>
<evidence type="ECO:0000256" key="4">
    <source>
        <dbReference type="ARBA" id="ARBA00023125"/>
    </source>
</evidence>
<dbReference type="GO" id="GO:0003677">
    <property type="term" value="F:DNA binding"/>
    <property type="evidence" value="ECO:0007669"/>
    <property type="project" value="UniProtKB-KW"/>
</dbReference>
<dbReference type="InterPro" id="IPR036388">
    <property type="entry name" value="WH-like_DNA-bd_sf"/>
</dbReference>
<dbReference type="SUPFAM" id="SSF88659">
    <property type="entry name" value="Sigma3 and sigma4 domains of RNA polymerase sigma factors"/>
    <property type="match status" value="1"/>
</dbReference>
<dbReference type="GO" id="GO:0006352">
    <property type="term" value="P:DNA-templated transcription initiation"/>
    <property type="evidence" value="ECO:0007669"/>
    <property type="project" value="InterPro"/>
</dbReference>
<keyword evidence="2" id="KW-0805">Transcription regulation</keyword>
<dbReference type="PANTHER" id="PTHR43133">
    <property type="entry name" value="RNA POLYMERASE ECF-TYPE SIGMA FACTO"/>
    <property type="match status" value="1"/>
</dbReference>